<keyword evidence="9" id="KW-0378">Hydrolase</keyword>
<dbReference type="SUPFAM" id="SSF88723">
    <property type="entry name" value="PIN domain-like"/>
    <property type="match status" value="1"/>
</dbReference>
<dbReference type="InterPro" id="IPR036279">
    <property type="entry name" value="5-3_exonuclease_C_sf"/>
</dbReference>
<evidence type="ECO:0000256" key="10">
    <source>
        <dbReference type="ARBA" id="ARBA00022839"/>
    </source>
</evidence>
<dbReference type="Gene3D" id="3.40.50.1010">
    <property type="entry name" value="5'-nuclease"/>
    <property type="match status" value="1"/>
</dbReference>
<evidence type="ECO:0000259" key="19">
    <source>
        <dbReference type="SMART" id="SM00482"/>
    </source>
</evidence>
<dbReference type="GO" id="GO:0006261">
    <property type="term" value="P:DNA-templated DNA replication"/>
    <property type="evidence" value="ECO:0007669"/>
    <property type="project" value="UniProtKB-UniRule"/>
</dbReference>
<evidence type="ECO:0000259" key="17">
    <source>
        <dbReference type="SMART" id="SM00474"/>
    </source>
</evidence>
<dbReference type="GO" id="GO:0008408">
    <property type="term" value="F:3'-5' exonuclease activity"/>
    <property type="evidence" value="ECO:0007669"/>
    <property type="project" value="InterPro"/>
</dbReference>
<dbReference type="eggNOG" id="COG0749">
    <property type="taxonomic scope" value="Bacteria"/>
</dbReference>
<dbReference type="Pfam" id="PF00476">
    <property type="entry name" value="DNA_pol_A"/>
    <property type="match status" value="1"/>
</dbReference>
<dbReference type="InterPro" id="IPR054690">
    <property type="entry name" value="DNA_polI_exonuclease"/>
</dbReference>
<dbReference type="PANTHER" id="PTHR10133:SF27">
    <property type="entry name" value="DNA POLYMERASE NU"/>
    <property type="match status" value="1"/>
</dbReference>
<evidence type="ECO:0000256" key="16">
    <source>
        <dbReference type="RuleBase" id="RU004460"/>
    </source>
</evidence>
<dbReference type="InterPro" id="IPR043502">
    <property type="entry name" value="DNA/RNA_pol_sf"/>
</dbReference>
<dbReference type="FunCoup" id="A0LIP7">
    <property type="interactions" value="503"/>
</dbReference>
<evidence type="ECO:0000256" key="8">
    <source>
        <dbReference type="ARBA" id="ARBA00022763"/>
    </source>
</evidence>
<dbReference type="SMART" id="SM00482">
    <property type="entry name" value="POLAc"/>
    <property type="match status" value="1"/>
</dbReference>
<dbReference type="SUPFAM" id="SSF47807">
    <property type="entry name" value="5' to 3' exonuclease, C-terminal subdomain"/>
    <property type="match status" value="1"/>
</dbReference>
<dbReference type="InterPro" id="IPR002298">
    <property type="entry name" value="DNA_polymerase_A"/>
</dbReference>
<evidence type="ECO:0000256" key="7">
    <source>
        <dbReference type="ARBA" id="ARBA00022722"/>
    </source>
</evidence>
<reference evidence="20 21" key="1">
    <citation type="submission" date="2006-10" db="EMBL/GenBank/DDBJ databases">
        <title>Complete sequence of Syntrophobacter fumaroxidans MPOB.</title>
        <authorList>
            <consortium name="US DOE Joint Genome Institute"/>
            <person name="Copeland A."/>
            <person name="Lucas S."/>
            <person name="Lapidus A."/>
            <person name="Barry K."/>
            <person name="Detter J.C."/>
            <person name="Glavina del Rio T."/>
            <person name="Hammon N."/>
            <person name="Israni S."/>
            <person name="Pitluck S."/>
            <person name="Goltsman E.G."/>
            <person name="Martinez M."/>
            <person name="Schmutz J."/>
            <person name="Larimer F."/>
            <person name="Land M."/>
            <person name="Hauser L."/>
            <person name="Kyrpides N."/>
            <person name="Kim E."/>
            <person name="Boone D.R."/>
            <person name="Brockman F."/>
            <person name="Culley D."/>
            <person name="Ferry J."/>
            <person name="Gunsalus R."/>
            <person name="McInerney M.J."/>
            <person name="Morrison M."/>
            <person name="Plugge C."/>
            <person name="Rohlin L."/>
            <person name="Scholten J."/>
            <person name="Sieber J."/>
            <person name="Stams A.J.M."/>
            <person name="Worm P."/>
            <person name="Henstra A.M."/>
            <person name="Richardson P."/>
        </authorList>
    </citation>
    <scope>NUCLEOTIDE SEQUENCE [LARGE SCALE GENOMIC DNA]</scope>
    <source>
        <strain evidence="21">DSM 10017 / MPOB</strain>
    </source>
</reference>
<evidence type="ECO:0000256" key="9">
    <source>
        <dbReference type="ARBA" id="ARBA00022801"/>
    </source>
</evidence>
<dbReference type="STRING" id="335543.Sfum_1612"/>
<dbReference type="CDD" id="cd09859">
    <property type="entry name" value="PIN_53EXO"/>
    <property type="match status" value="1"/>
</dbReference>
<keyword evidence="5 16" id="KW-0548">Nucleotidyltransferase</keyword>
<evidence type="ECO:0000256" key="4">
    <source>
        <dbReference type="ARBA" id="ARBA00022679"/>
    </source>
</evidence>
<dbReference type="FunFam" id="1.20.1060.10:FF:000001">
    <property type="entry name" value="DNA polymerase I"/>
    <property type="match status" value="1"/>
</dbReference>
<evidence type="ECO:0000256" key="5">
    <source>
        <dbReference type="ARBA" id="ARBA00022695"/>
    </source>
</evidence>
<dbReference type="InterPro" id="IPR012337">
    <property type="entry name" value="RNaseH-like_sf"/>
</dbReference>
<dbReference type="InterPro" id="IPR002421">
    <property type="entry name" value="5-3_exonuclease"/>
</dbReference>
<dbReference type="PROSITE" id="PS00447">
    <property type="entry name" value="DNA_POLYMERASE_A"/>
    <property type="match status" value="1"/>
</dbReference>
<dbReference type="InParanoid" id="A0LIP7"/>
<dbReference type="Proteomes" id="UP000001784">
    <property type="component" value="Chromosome"/>
</dbReference>
<dbReference type="PANTHER" id="PTHR10133">
    <property type="entry name" value="DNA POLYMERASE I"/>
    <property type="match status" value="1"/>
</dbReference>
<evidence type="ECO:0000256" key="2">
    <source>
        <dbReference type="ARBA" id="ARBA00012417"/>
    </source>
</evidence>
<gene>
    <name evidence="16" type="primary">polA</name>
    <name evidence="20" type="ordered locus">Sfum_1612</name>
</gene>
<feature type="domain" description="5'-3' exonuclease" evidence="18">
    <location>
        <begin position="5"/>
        <end position="262"/>
    </location>
</feature>
<protein>
    <recommendedName>
        <fullName evidence="3 15">DNA polymerase I</fullName>
        <ecNumber evidence="2 15">2.7.7.7</ecNumber>
    </recommendedName>
</protein>
<dbReference type="SMART" id="SM00475">
    <property type="entry name" value="53EXOc"/>
    <property type="match status" value="1"/>
</dbReference>
<dbReference type="RefSeq" id="WP_011698469.1">
    <property type="nucleotide sequence ID" value="NC_008554.1"/>
</dbReference>
<dbReference type="EMBL" id="CP000478">
    <property type="protein sequence ID" value="ABK17299.1"/>
    <property type="molecule type" value="Genomic_DNA"/>
</dbReference>
<dbReference type="GO" id="GO:0008409">
    <property type="term" value="F:5'-3' exonuclease activity"/>
    <property type="evidence" value="ECO:0007669"/>
    <property type="project" value="InterPro"/>
</dbReference>
<dbReference type="SUPFAM" id="SSF56672">
    <property type="entry name" value="DNA/RNA polymerases"/>
    <property type="match status" value="1"/>
</dbReference>
<keyword evidence="11 16" id="KW-0239">DNA-directed DNA polymerase</keyword>
<sequence length="902" mass="100858">MTEQARTFYLVDGSSYIYRAYYAVSRLTNSRGFPTGAVLGFAQMLDKVVREKKPDYICVVFDAPGPTFRHEMYAPYKATRQKAPEDMIAQIPYIKDLVRFRGIPQMELPGYEADDLIATLTHWAVEQDIEVVVVSSDKDLHQLIDDPVVRQWDPQKDRVFMEWEVEDRYGVPPGRMVDYLALVGDSSDNVPGVKGIGDKTARQLLQEWGSLDRIYANLARVGSASVRDKLEKHREEALLSRRLVSFREDVPVERKLEAFAPGPPLKSQLIGLFEELEFRSLLDSLRKELNAVEPAAAAPAGRTKHKIAGSMDELRTLAERLAGEPVVSIQVETTRKDAMASDLAGLSFGFEDDGAWYVPLGPDGSEGDGRLPAAVALAALEPVLGRSRPAKIGHDLKTAWIVFKKHGIELRGIAFDTMVAAYLLDPGKQNYGIDRVAAECLGENIDSYEDVTGKGKSQVGFDTIDIGRAAAYSCAAADAARRMHPVLKRKLDESRLTELFEKIELPLITVLARMEFRGITADAEKLESLSIDFQKALDRTADTIYDLAKEKFNIQSPKQLAYILFEKLGLRVVKKTKSGPSTDMAVLEELALEHPIADHVLVFRTLAKLKGTYADALGKLINPRTGRIHTSYNQTVAATGRLSSSDPNLQNIPIRTEEGRKIRSAFIPAPGWLLLSADYSQIELRILAHCSKDEHLLEAFRDDEDIHRRTAAEMFGVSPIEVTPEMRRQAKTINFGIIYGMGPFGLAQRLRISTKTARTAIDKYFQGYRGVRRFIDTTIELARRLGYSETLLGRRRFIPELQSRNKTIRQLGERLAINTPLQGTAADLIKKAMIDAEDALNGSGLRTVMLLQVHDELVFETPREELAAAQELVRRVMEDVWKLDVPLKVELGWGDNWAEAHA</sequence>
<evidence type="ECO:0000256" key="12">
    <source>
        <dbReference type="ARBA" id="ARBA00023125"/>
    </source>
</evidence>
<evidence type="ECO:0000259" key="18">
    <source>
        <dbReference type="SMART" id="SM00475"/>
    </source>
</evidence>
<dbReference type="CDD" id="cd06139">
    <property type="entry name" value="DNA_polA_I_Ecoli_like_exo"/>
    <property type="match status" value="1"/>
</dbReference>
<evidence type="ECO:0000256" key="13">
    <source>
        <dbReference type="ARBA" id="ARBA00023204"/>
    </source>
</evidence>
<dbReference type="Pfam" id="PF02739">
    <property type="entry name" value="5_3_exonuc_N"/>
    <property type="match status" value="1"/>
</dbReference>
<proteinExistence type="inferred from homology"/>
<keyword evidence="21" id="KW-1185">Reference proteome</keyword>
<dbReference type="Gene3D" id="1.10.150.20">
    <property type="entry name" value="5' to 3' exonuclease, C-terminal subdomain"/>
    <property type="match status" value="2"/>
</dbReference>
<evidence type="ECO:0000256" key="11">
    <source>
        <dbReference type="ARBA" id="ARBA00022932"/>
    </source>
</evidence>
<dbReference type="CDD" id="cd08637">
    <property type="entry name" value="DNA_pol_A_pol_I_C"/>
    <property type="match status" value="1"/>
</dbReference>
<comment type="catalytic activity">
    <reaction evidence="14 16">
        <text>DNA(n) + a 2'-deoxyribonucleoside 5'-triphosphate = DNA(n+1) + diphosphate</text>
        <dbReference type="Rhea" id="RHEA:22508"/>
        <dbReference type="Rhea" id="RHEA-COMP:17339"/>
        <dbReference type="Rhea" id="RHEA-COMP:17340"/>
        <dbReference type="ChEBI" id="CHEBI:33019"/>
        <dbReference type="ChEBI" id="CHEBI:61560"/>
        <dbReference type="ChEBI" id="CHEBI:173112"/>
        <dbReference type="EC" id="2.7.7.7"/>
    </reaction>
</comment>
<evidence type="ECO:0000256" key="3">
    <source>
        <dbReference type="ARBA" id="ARBA00020311"/>
    </source>
</evidence>
<dbReference type="Gene3D" id="1.20.1060.10">
    <property type="entry name" value="Taq DNA Polymerase, Chain T, domain 4"/>
    <property type="match status" value="1"/>
</dbReference>
<dbReference type="InterPro" id="IPR002562">
    <property type="entry name" value="3'-5'_exonuclease_dom"/>
</dbReference>
<evidence type="ECO:0000313" key="21">
    <source>
        <dbReference type="Proteomes" id="UP000001784"/>
    </source>
</evidence>
<evidence type="ECO:0000256" key="1">
    <source>
        <dbReference type="ARBA" id="ARBA00007705"/>
    </source>
</evidence>
<dbReference type="FunFam" id="1.10.150.20:FF:000003">
    <property type="entry name" value="DNA polymerase I"/>
    <property type="match status" value="1"/>
</dbReference>
<evidence type="ECO:0000256" key="6">
    <source>
        <dbReference type="ARBA" id="ARBA00022705"/>
    </source>
</evidence>
<dbReference type="InterPro" id="IPR020045">
    <property type="entry name" value="DNA_polI_H3TH"/>
</dbReference>
<dbReference type="KEGG" id="sfu:Sfum_1612"/>
<dbReference type="CDD" id="cd09898">
    <property type="entry name" value="H3TH_53EXO"/>
    <property type="match status" value="1"/>
</dbReference>
<dbReference type="HOGENOM" id="CLU_004675_0_0_7"/>
<dbReference type="InterPro" id="IPR036397">
    <property type="entry name" value="RNaseH_sf"/>
</dbReference>
<name>A0LIP7_SYNFM</name>
<organism evidence="20 21">
    <name type="scientific">Syntrophobacter fumaroxidans (strain DSM 10017 / MPOB)</name>
    <dbReference type="NCBI Taxonomy" id="335543"/>
    <lineage>
        <taxon>Bacteria</taxon>
        <taxon>Pseudomonadati</taxon>
        <taxon>Thermodesulfobacteriota</taxon>
        <taxon>Syntrophobacteria</taxon>
        <taxon>Syntrophobacterales</taxon>
        <taxon>Syntrophobacteraceae</taxon>
        <taxon>Syntrophobacter</taxon>
    </lineage>
</organism>
<dbReference type="InterPro" id="IPR001098">
    <property type="entry name" value="DNA-dir_DNA_pol_A_palm_dom"/>
</dbReference>
<dbReference type="Gene3D" id="3.30.70.370">
    <property type="match status" value="1"/>
</dbReference>
<keyword evidence="4 16" id="KW-0808">Transferase</keyword>
<dbReference type="InterPro" id="IPR018320">
    <property type="entry name" value="DNA_polymerase_1"/>
</dbReference>
<dbReference type="SUPFAM" id="SSF53098">
    <property type="entry name" value="Ribonuclease H-like"/>
    <property type="match status" value="1"/>
</dbReference>
<dbReference type="GO" id="GO:0003677">
    <property type="term" value="F:DNA binding"/>
    <property type="evidence" value="ECO:0007669"/>
    <property type="project" value="UniProtKB-UniRule"/>
</dbReference>
<dbReference type="NCBIfam" id="TIGR00593">
    <property type="entry name" value="pola"/>
    <property type="match status" value="1"/>
</dbReference>
<feature type="domain" description="DNA-directed DNA polymerase family A palm" evidence="19">
    <location>
        <begin position="659"/>
        <end position="865"/>
    </location>
</feature>
<keyword evidence="10" id="KW-0269">Exonuclease</keyword>
<dbReference type="Pfam" id="PF01367">
    <property type="entry name" value="5_3_exonuc"/>
    <property type="match status" value="1"/>
</dbReference>
<accession>A0LIP7</accession>
<dbReference type="SMART" id="SM00474">
    <property type="entry name" value="35EXOc"/>
    <property type="match status" value="1"/>
</dbReference>
<dbReference type="AlphaFoldDB" id="A0LIP7"/>
<keyword evidence="6 16" id="KW-0235">DNA replication</keyword>
<dbReference type="GO" id="GO:0006302">
    <property type="term" value="P:double-strand break repair"/>
    <property type="evidence" value="ECO:0007669"/>
    <property type="project" value="TreeGrafter"/>
</dbReference>
<dbReference type="InterPro" id="IPR019760">
    <property type="entry name" value="DNA-dir_DNA_pol_A_CS"/>
</dbReference>
<feature type="domain" description="3'-5' exonuclease" evidence="17">
    <location>
        <begin position="305"/>
        <end position="492"/>
    </location>
</feature>
<dbReference type="OrthoDB" id="9806424at2"/>
<dbReference type="GO" id="GO:0003887">
    <property type="term" value="F:DNA-directed DNA polymerase activity"/>
    <property type="evidence" value="ECO:0007669"/>
    <property type="project" value="UniProtKB-UniRule"/>
</dbReference>
<keyword evidence="12 16" id="KW-0238">DNA-binding</keyword>
<keyword evidence="13 16" id="KW-0234">DNA repair</keyword>
<evidence type="ECO:0000256" key="14">
    <source>
        <dbReference type="ARBA" id="ARBA00049244"/>
    </source>
</evidence>
<dbReference type="FunFam" id="1.10.150.20:FF:000002">
    <property type="entry name" value="DNA polymerase I"/>
    <property type="match status" value="1"/>
</dbReference>
<dbReference type="SMART" id="SM00279">
    <property type="entry name" value="HhH2"/>
    <property type="match status" value="1"/>
</dbReference>
<dbReference type="Gene3D" id="3.30.420.10">
    <property type="entry name" value="Ribonuclease H-like superfamily/Ribonuclease H"/>
    <property type="match status" value="1"/>
</dbReference>
<dbReference type="InterPro" id="IPR008918">
    <property type="entry name" value="HhH2"/>
</dbReference>
<keyword evidence="7" id="KW-0540">Nuclease</keyword>
<dbReference type="InterPro" id="IPR020046">
    <property type="entry name" value="5-3_exonucl_a-hlix_arch_N"/>
</dbReference>
<dbReference type="Pfam" id="PF22619">
    <property type="entry name" value="DNA_polI_exo1"/>
    <property type="match status" value="1"/>
</dbReference>
<dbReference type="InterPro" id="IPR029060">
    <property type="entry name" value="PIN-like_dom_sf"/>
</dbReference>
<keyword evidence="8 16" id="KW-0227">DNA damage</keyword>
<dbReference type="EC" id="2.7.7.7" evidence="2 15"/>
<dbReference type="NCBIfam" id="NF004397">
    <property type="entry name" value="PRK05755.1"/>
    <property type="match status" value="1"/>
</dbReference>
<dbReference type="eggNOG" id="COG0258">
    <property type="taxonomic scope" value="Bacteria"/>
</dbReference>
<dbReference type="PRINTS" id="PR00868">
    <property type="entry name" value="DNAPOLI"/>
</dbReference>
<evidence type="ECO:0000256" key="15">
    <source>
        <dbReference type="NCBIfam" id="TIGR00593"/>
    </source>
</evidence>
<comment type="similarity">
    <text evidence="1 16">Belongs to the DNA polymerase type-A family.</text>
</comment>
<evidence type="ECO:0000313" key="20">
    <source>
        <dbReference type="EMBL" id="ABK17299.1"/>
    </source>
</evidence>